<gene>
    <name evidence="2" type="ORF">NOCA2310077</name>
</gene>
<evidence type="ECO:0000313" key="2">
    <source>
        <dbReference type="EMBL" id="CUR55934.1"/>
    </source>
</evidence>
<dbReference type="Pfam" id="PF05048">
    <property type="entry name" value="NosD"/>
    <property type="match status" value="1"/>
</dbReference>
<accession>A0A2P2C1Q7</accession>
<dbReference type="EMBL" id="CZKA01000025">
    <property type="protein sequence ID" value="CUR55934.1"/>
    <property type="molecule type" value="Genomic_DNA"/>
</dbReference>
<evidence type="ECO:0000259" key="1">
    <source>
        <dbReference type="Pfam" id="PF05048"/>
    </source>
</evidence>
<dbReference type="InterPro" id="IPR012334">
    <property type="entry name" value="Pectin_lyas_fold"/>
</dbReference>
<organism evidence="2">
    <name type="scientific">metagenome</name>
    <dbReference type="NCBI Taxonomy" id="256318"/>
    <lineage>
        <taxon>unclassified sequences</taxon>
        <taxon>metagenomes</taxon>
    </lineage>
</organism>
<sequence length="379" mass="40545">MNRLLPVLVLASFAVGSLVWAPAAGSETPRVLKVGPGRALETPSAAAALARSGDTIEIDAATYAGDTATWSQDDLTIRGVGGRPRLDAAGQNAQGKGIWVIAGDRTKVVNIEFTGASVPDGNGAGIRQEGTDLRIRRCVFHDNENGILAGANAASDIRISRSRFFRNGRGDGFTHNIYIGAVRSFTLTGSSVTTARVGHEVKSRALRNTIRANRILDKRASASYSIDLPNGGDSVIAGNVIEQGPRSQNPAVISYGAEGLTNPSHRLWVVNNTLVNHRESGTYVALAAGTNAHLWNNLLVGPGDLVDRTAERTTNRRVRSGFVDPSRYRFRLTQGSPAIDRGTRPPARARAAYEFRSPADVTARPRVGRLDLGAFEFRT</sequence>
<dbReference type="InterPro" id="IPR011050">
    <property type="entry name" value="Pectin_lyase_fold/virulence"/>
</dbReference>
<dbReference type="AlphaFoldDB" id="A0A2P2C1Q7"/>
<proteinExistence type="predicted"/>
<reference evidence="2" key="1">
    <citation type="submission" date="2015-08" db="EMBL/GenBank/DDBJ databases">
        <authorList>
            <person name="Babu N.S."/>
            <person name="Beckwith C.J."/>
            <person name="Beseler K.G."/>
            <person name="Brison A."/>
            <person name="Carone J.V."/>
            <person name="Caskin T.P."/>
            <person name="Diamond M."/>
            <person name="Durham M.E."/>
            <person name="Foxe J.M."/>
            <person name="Go M."/>
            <person name="Henderson B.A."/>
            <person name="Jones I.B."/>
            <person name="McGettigan J.A."/>
            <person name="Micheletti S.J."/>
            <person name="Nasrallah M.E."/>
            <person name="Ortiz D."/>
            <person name="Piller C.R."/>
            <person name="Privatt S.R."/>
            <person name="Schneider S.L."/>
            <person name="Sharp S."/>
            <person name="Smith T.C."/>
            <person name="Stanton J.D."/>
            <person name="Ullery H.E."/>
            <person name="Wilson R.J."/>
            <person name="Serrano M.G."/>
            <person name="Buck G."/>
            <person name="Lee V."/>
            <person name="Wang Y."/>
            <person name="Carvalho R."/>
            <person name="Voegtly L."/>
            <person name="Shi R."/>
            <person name="Duckworth R."/>
            <person name="Johnson A."/>
            <person name="Loviza R."/>
            <person name="Walstead R."/>
            <person name="Shah Z."/>
            <person name="Kiflezghi M."/>
            <person name="Wade K."/>
            <person name="Ball S.L."/>
            <person name="Bradley K.W."/>
            <person name="Asai D.J."/>
            <person name="Bowman C.A."/>
            <person name="Russell D.A."/>
            <person name="Pope W.H."/>
            <person name="Jacobs-Sera D."/>
            <person name="Hendrix R.W."/>
            <person name="Hatfull G.F."/>
        </authorList>
    </citation>
    <scope>NUCLEOTIDE SEQUENCE</scope>
</reference>
<dbReference type="InterPro" id="IPR007742">
    <property type="entry name" value="NosD_dom"/>
</dbReference>
<dbReference type="InterPro" id="IPR006626">
    <property type="entry name" value="PbH1"/>
</dbReference>
<protein>
    <submittedName>
        <fullName evidence="2">Putative Parallel beta-helix repeat</fullName>
    </submittedName>
</protein>
<dbReference type="SUPFAM" id="SSF51126">
    <property type="entry name" value="Pectin lyase-like"/>
    <property type="match status" value="1"/>
</dbReference>
<feature type="domain" description="Periplasmic copper-binding protein NosD beta helix" evidence="1">
    <location>
        <begin position="115"/>
        <end position="300"/>
    </location>
</feature>
<dbReference type="SMART" id="SM00710">
    <property type="entry name" value="PbH1"/>
    <property type="match status" value="5"/>
</dbReference>
<dbReference type="Gene3D" id="2.160.20.10">
    <property type="entry name" value="Single-stranded right-handed beta-helix, Pectin lyase-like"/>
    <property type="match status" value="1"/>
</dbReference>
<name>A0A2P2C1Q7_9ZZZZ</name>